<accession>A0A6P7I2H5</accession>
<dbReference type="InterPro" id="IPR032732">
    <property type="entry name" value="SPATA6_N"/>
</dbReference>
<dbReference type="CTD" id="54558"/>
<dbReference type="OrthoDB" id="5963614at2759"/>
<dbReference type="GO" id="GO:0032027">
    <property type="term" value="F:myosin light chain binding"/>
    <property type="evidence" value="ECO:0007669"/>
    <property type="project" value="InterPro"/>
</dbReference>
<feature type="compositionally biased region" description="Polar residues" evidence="3">
    <location>
        <begin position="260"/>
        <end position="272"/>
    </location>
</feature>
<dbReference type="GO" id="GO:0007283">
    <property type="term" value="P:spermatogenesis"/>
    <property type="evidence" value="ECO:0007669"/>
    <property type="project" value="InterPro"/>
</dbReference>
<dbReference type="GO" id="GO:0120212">
    <property type="term" value="C:sperm head-tail coupling apparatus"/>
    <property type="evidence" value="ECO:0007669"/>
    <property type="project" value="InterPro"/>
</dbReference>
<proteinExistence type="inferred from homology"/>
<comment type="similarity">
    <text evidence="1">Belongs to the SPATA6 family.</text>
</comment>
<gene>
    <name evidence="6" type="primary">spata6</name>
</gene>
<evidence type="ECO:0000256" key="2">
    <source>
        <dbReference type="ARBA" id="ARBA00022553"/>
    </source>
</evidence>
<feature type="compositionally biased region" description="Polar residues" evidence="3">
    <location>
        <begin position="368"/>
        <end position="388"/>
    </location>
</feature>
<reference evidence="6" key="1">
    <citation type="submission" date="2025-08" db="UniProtKB">
        <authorList>
            <consortium name="RefSeq"/>
        </authorList>
    </citation>
    <scope>IDENTIFICATION</scope>
</reference>
<dbReference type="PANTHER" id="PTHR16435">
    <property type="entry name" value="SPERMATOGENESIS-ASSOCIATED PROTEIN 6 SPATA6"/>
    <property type="match status" value="1"/>
</dbReference>
<feature type="compositionally biased region" description="Polar residues" evidence="3">
    <location>
        <begin position="228"/>
        <end position="240"/>
    </location>
</feature>
<dbReference type="PANTHER" id="PTHR16435:SF3">
    <property type="entry name" value="SPERMATOGENESIS-ASSOCIATED PROTEIN 6"/>
    <property type="match status" value="1"/>
</dbReference>
<dbReference type="Proteomes" id="UP000515145">
    <property type="component" value="Chromosome 4"/>
</dbReference>
<evidence type="ECO:0000259" key="4">
    <source>
        <dbReference type="Pfam" id="PF14909"/>
    </source>
</evidence>
<dbReference type="GeneID" id="114434817"/>
<keyword evidence="5" id="KW-1185">Reference proteome</keyword>
<feature type="compositionally biased region" description="Low complexity" evidence="3">
    <location>
        <begin position="186"/>
        <end position="202"/>
    </location>
</feature>
<dbReference type="InterPro" id="IPR042769">
    <property type="entry name" value="SPATA6_fam"/>
</dbReference>
<feature type="region of interest" description="Disordered" evidence="3">
    <location>
        <begin position="363"/>
        <end position="388"/>
    </location>
</feature>
<evidence type="ECO:0000313" key="5">
    <source>
        <dbReference type="Proteomes" id="UP000515145"/>
    </source>
</evidence>
<protein>
    <submittedName>
        <fullName evidence="6">Spermatogenesis-associated protein 6 isoform X1</fullName>
    </submittedName>
</protein>
<keyword evidence="2" id="KW-0597">Phosphoprotein</keyword>
<organism evidence="5 6">
    <name type="scientific">Parambassis ranga</name>
    <name type="common">Indian glassy fish</name>
    <dbReference type="NCBI Taxonomy" id="210632"/>
    <lineage>
        <taxon>Eukaryota</taxon>
        <taxon>Metazoa</taxon>
        <taxon>Chordata</taxon>
        <taxon>Craniata</taxon>
        <taxon>Vertebrata</taxon>
        <taxon>Euteleostomi</taxon>
        <taxon>Actinopterygii</taxon>
        <taxon>Neopterygii</taxon>
        <taxon>Teleostei</taxon>
        <taxon>Neoteleostei</taxon>
        <taxon>Acanthomorphata</taxon>
        <taxon>Ovalentaria</taxon>
        <taxon>Ambassidae</taxon>
        <taxon>Parambassis</taxon>
    </lineage>
</organism>
<evidence type="ECO:0000256" key="1">
    <source>
        <dbReference type="ARBA" id="ARBA00006215"/>
    </source>
</evidence>
<evidence type="ECO:0000256" key="3">
    <source>
        <dbReference type="SAM" id="MobiDB-lite"/>
    </source>
</evidence>
<evidence type="ECO:0000313" key="6">
    <source>
        <dbReference type="RefSeq" id="XP_028260028.1"/>
    </source>
</evidence>
<feature type="domain" description="Spermatogenesis-associated protein 6 N-terminal" evidence="4">
    <location>
        <begin position="21"/>
        <end position="159"/>
    </location>
</feature>
<dbReference type="Pfam" id="PF14909">
    <property type="entry name" value="SPATA6"/>
    <property type="match status" value="1"/>
</dbReference>
<name>A0A6P7I2H5_9TELE</name>
<sequence length="450" mass="49626">MASKKRVSSSKARQKSMKCTVSLDIKAVTCPGALLSQKNDIYLSVCIMGQYRKTPCLPPVFPLLFHHKMVFVKTFPGVVDPADVADLLEADTTSFELIQLVPPEGEILATMEESSRDFLYPHPTLRSREGAAERDILMKRSSSFPGISPKVEFATTSVIEESDGRDSCAPSPTCCLSPVRPSLTPSRQSPAKKSSSSGHFSKTANGNSVTLNDGEEKLNLKARIKNSALKSTRSPDSSGCSPRKNKMEGNRMVSRASVDSGYQQPTVSSRTRALSPYTHRKMCQLSEDTRQRLSHLQLGPHYFRKETESLQPFLVSRCSSASVTGTPSPSALSGSIHRRSVSFSADHTDFSLLGSYRPRAARAESGSLRVQSHPETPSSHETQIKSPLRSSLPAQFRMDMSNSRNPLNVSNQSIRERLLTSPSYGEQIHSRVQRILQTHKTNRNHTVSFD</sequence>
<dbReference type="RefSeq" id="XP_028260028.1">
    <property type="nucleotide sequence ID" value="XM_028404227.1"/>
</dbReference>
<dbReference type="InParanoid" id="A0A6P7I2H5"/>
<feature type="region of interest" description="Disordered" evidence="3">
    <location>
        <begin position="161"/>
        <end position="272"/>
    </location>
</feature>
<dbReference type="AlphaFoldDB" id="A0A6P7I2H5"/>